<keyword evidence="3" id="KW-1185">Reference proteome</keyword>
<name>A0A392RQU9_9FABA</name>
<dbReference type="EMBL" id="LXQA010250076">
    <property type="protein sequence ID" value="MCI37936.1"/>
    <property type="molecule type" value="Genomic_DNA"/>
</dbReference>
<protein>
    <submittedName>
        <fullName evidence="2">CBS domain-containing protein CBSCBSPB1-like</fullName>
    </submittedName>
</protein>
<keyword evidence="1" id="KW-0812">Transmembrane</keyword>
<reference evidence="2 3" key="1">
    <citation type="journal article" date="2018" name="Front. Plant Sci.">
        <title>Red Clover (Trifolium pratense) and Zigzag Clover (T. medium) - A Picture of Genomic Similarities and Differences.</title>
        <authorList>
            <person name="Dluhosova J."/>
            <person name="Istvanek J."/>
            <person name="Nedelnik J."/>
            <person name="Repkova J."/>
        </authorList>
    </citation>
    <scope>NUCLEOTIDE SEQUENCE [LARGE SCALE GENOMIC DNA]</scope>
    <source>
        <strain evidence="3">cv. 10/8</strain>
        <tissue evidence="2">Leaf</tissue>
    </source>
</reference>
<accession>A0A392RQU9</accession>
<dbReference type="AlphaFoldDB" id="A0A392RQU9"/>
<proteinExistence type="predicted"/>
<keyword evidence="1" id="KW-0472">Membrane</keyword>
<organism evidence="2 3">
    <name type="scientific">Trifolium medium</name>
    <dbReference type="NCBI Taxonomy" id="97028"/>
    <lineage>
        <taxon>Eukaryota</taxon>
        <taxon>Viridiplantae</taxon>
        <taxon>Streptophyta</taxon>
        <taxon>Embryophyta</taxon>
        <taxon>Tracheophyta</taxon>
        <taxon>Spermatophyta</taxon>
        <taxon>Magnoliopsida</taxon>
        <taxon>eudicotyledons</taxon>
        <taxon>Gunneridae</taxon>
        <taxon>Pentapetalae</taxon>
        <taxon>rosids</taxon>
        <taxon>fabids</taxon>
        <taxon>Fabales</taxon>
        <taxon>Fabaceae</taxon>
        <taxon>Papilionoideae</taxon>
        <taxon>50 kb inversion clade</taxon>
        <taxon>NPAAA clade</taxon>
        <taxon>Hologalegina</taxon>
        <taxon>IRL clade</taxon>
        <taxon>Trifolieae</taxon>
        <taxon>Trifolium</taxon>
    </lineage>
</organism>
<feature type="transmembrane region" description="Helical" evidence="1">
    <location>
        <begin position="12"/>
        <end position="36"/>
    </location>
</feature>
<sequence>SSLNSEYANSEAWASAYHAVAAGAAVVAALGLLALFKRRQ</sequence>
<comment type="caution">
    <text evidence="2">The sequence shown here is derived from an EMBL/GenBank/DDBJ whole genome shotgun (WGS) entry which is preliminary data.</text>
</comment>
<evidence type="ECO:0000313" key="2">
    <source>
        <dbReference type="EMBL" id="MCI37936.1"/>
    </source>
</evidence>
<dbReference type="Proteomes" id="UP000265520">
    <property type="component" value="Unassembled WGS sequence"/>
</dbReference>
<keyword evidence="1" id="KW-1133">Transmembrane helix</keyword>
<feature type="non-terminal residue" evidence="2">
    <location>
        <position position="1"/>
    </location>
</feature>
<evidence type="ECO:0000256" key="1">
    <source>
        <dbReference type="SAM" id="Phobius"/>
    </source>
</evidence>
<evidence type="ECO:0000313" key="3">
    <source>
        <dbReference type="Proteomes" id="UP000265520"/>
    </source>
</evidence>